<evidence type="ECO:0000256" key="1">
    <source>
        <dbReference type="ARBA" id="ARBA00004173"/>
    </source>
</evidence>
<dbReference type="GO" id="GO:1990904">
    <property type="term" value="C:ribonucleoprotein complex"/>
    <property type="evidence" value="ECO:0007669"/>
    <property type="project" value="UniProtKB-KW"/>
</dbReference>
<dbReference type="GO" id="GO:0005739">
    <property type="term" value="C:mitochondrion"/>
    <property type="evidence" value="ECO:0007669"/>
    <property type="project" value="UniProtKB-SubCell"/>
</dbReference>
<dbReference type="GO" id="GO:0003735">
    <property type="term" value="F:structural constituent of ribosome"/>
    <property type="evidence" value="ECO:0007669"/>
    <property type="project" value="InterPro"/>
</dbReference>
<comment type="subcellular location">
    <subcellularLocation>
        <location evidence="1">Mitochondrion</location>
    </subcellularLocation>
</comment>
<keyword evidence="5" id="KW-0687">Ribonucleoprotein</keyword>
<sequence>MKLKLLNMILSMMNKTNNNNNIIINNTLDSLMNKKLLLKNMLLDMNNKKMNNMKRMLNNNNMNPAGPIRWTTGLAPAGNINNKLQHLNNMNNWNTQIYNYNKNMEIMNTMNDKLINKLLYKMMTLKLNNMNINKIIMSKTINQHSLNKLNIKFYYYNNDINNNNNNNNNNYYMNMMNKLMNIMNNNMNNNLCNILSYYYNKKVTIEPIKLSYIYLNSDIFSKYISLNDMDKYNNGILTNYQRMLNNIMPKLNDHNISMNYINNINNINNNKYNNMINLLNNNNNINNYNNYNNYNNNNNNNNYIGNINNIYNNMTIDNIPMDILMYKYLVGWSIKFKGRLSNNNGRTSTTNLLNGTFNNKKYLWSNINNNYKLNYIPSNHNLYNNSNINKNGKYNIKVKLNFI</sequence>
<dbReference type="GO" id="GO:0006412">
    <property type="term" value="P:translation"/>
    <property type="evidence" value="ECO:0007669"/>
    <property type="project" value="InterPro"/>
</dbReference>
<dbReference type="VEuPathDB" id="FungiDB:Q0140"/>
<proteinExistence type="inferred from homology"/>
<keyword evidence="3 8" id="KW-0689">Ribosomal protein</keyword>
<gene>
    <name evidence="8" type="primary">rps3</name>
</gene>
<keyword evidence="4 8" id="KW-0496">Mitochondrion</keyword>
<protein>
    <recommendedName>
        <fullName evidence="6">Small ribosomal subunit protein uS3m</fullName>
    </recommendedName>
    <alternativeName>
        <fullName evidence="7">Ribosomal protein VAR1, mitochondrial</fullName>
    </alternativeName>
</protein>
<evidence type="ECO:0000256" key="2">
    <source>
        <dbReference type="ARBA" id="ARBA00010761"/>
    </source>
</evidence>
<evidence type="ECO:0000256" key="4">
    <source>
        <dbReference type="ARBA" id="ARBA00023128"/>
    </source>
</evidence>
<dbReference type="GO" id="GO:0005840">
    <property type="term" value="C:ribosome"/>
    <property type="evidence" value="ECO:0007669"/>
    <property type="project" value="UniProtKB-KW"/>
</dbReference>
<geneLocation type="mitochondrion" evidence="8"/>
<evidence type="ECO:0000256" key="6">
    <source>
        <dbReference type="ARBA" id="ARBA00035157"/>
    </source>
</evidence>
<dbReference type="InterPro" id="IPR007980">
    <property type="entry name" value="Ribosomal_uS3m_fun"/>
</dbReference>
<dbReference type="AlphaFoldDB" id="A0A0H3WH88"/>
<comment type="similarity">
    <text evidence="2">Belongs to the universal ribosomal protein uS3 family.</text>
</comment>
<evidence type="ECO:0000256" key="5">
    <source>
        <dbReference type="ARBA" id="ARBA00023274"/>
    </source>
</evidence>
<accession>A0A0H3WH88</accession>
<dbReference type="Pfam" id="PF05316">
    <property type="entry name" value="VAR1"/>
    <property type="match status" value="1"/>
</dbReference>
<dbReference type="EMBL" id="KP712781">
    <property type="protein sequence ID" value="AKL82735.1"/>
    <property type="molecule type" value="Genomic_DNA"/>
</dbReference>
<name>A0A0H3WH88_YEASX</name>
<reference evidence="8" key="1">
    <citation type="journal article" date="2015" name="G3 (Bethesda)">
        <title>A Dynamic Mobile DNA Family in the Yeast Mitochondrial Genome.</title>
        <authorList>
            <person name="Wu B."/>
            <person name="Hao W."/>
        </authorList>
    </citation>
    <scope>NUCLEOTIDE SEQUENCE</scope>
    <source>
        <strain evidence="8">DBVPG1106</strain>
    </source>
</reference>
<evidence type="ECO:0000313" key="8">
    <source>
        <dbReference type="EMBL" id="AKL82735.1"/>
    </source>
</evidence>
<organism evidence="8">
    <name type="scientific">Saccharomyces cerevisiae</name>
    <name type="common">Baker's yeast</name>
    <dbReference type="NCBI Taxonomy" id="4932"/>
    <lineage>
        <taxon>Eukaryota</taxon>
        <taxon>Fungi</taxon>
        <taxon>Dikarya</taxon>
        <taxon>Ascomycota</taxon>
        <taxon>Saccharomycotina</taxon>
        <taxon>Saccharomycetes</taxon>
        <taxon>Saccharomycetales</taxon>
        <taxon>Saccharomycetaceae</taxon>
        <taxon>Saccharomyces</taxon>
    </lineage>
</organism>
<evidence type="ECO:0000256" key="3">
    <source>
        <dbReference type="ARBA" id="ARBA00022980"/>
    </source>
</evidence>
<evidence type="ECO:0000256" key="7">
    <source>
        <dbReference type="ARBA" id="ARBA00035430"/>
    </source>
</evidence>